<protein>
    <submittedName>
        <fullName evidence="2">Uncharacterized protein</fullName>
    </submittedName>
</protein>
<accession>A0A814B076</accession>
<keyword evidence="1" id="KW-0472">Membrane</keyword>
<dbReference type="AlphaFoldDB" id="A0A814B076"/>
<name>A0A814B076_9BILA</name>
<dbReference type="EMBL" id="CAJNOG010000088">
    <property type="protein sequence ID" value="CAF0920965.1"/>
    <property type="molecule type" value="Genomic_DNA"/>
</dbReference>
<comment type="caution">
    <text evidence="2">The sequence shown here is derived from an EMBL/GenBank/DDBJ whole genome shotgun (WGS) entry which is preliminary data.</text>
</comment>
<feature type="transmembrane region" description="Helical" evidence="1">
    <location>
        <begin position="395"/>
        <end position="427"/>
    </location>
</feature>
<feature type="transmembrane region" description="Helical" evidence="1">
    <location>
        <begin position="497"/>
        <end position="515"/>
    </location>
</feature>
<evidence type="ECO:0000256" key="1">
    <source>
        <dbReference type="SAM" id="Phobius"/>
    </source>
</evidence>
<organism evidence="2 3">
    <name type="scientific">Adineta steineri</name>
    <dbReference type="NCBI Taxonomy" id="433720"/>
    <lineage>
        <taxon>Eukaryota</taxon>
        <taxon>Metazoa</taxon>
        <taxon>Spiralia</taxon>
        <taxon>Gnathifera</taxon>
        <taxon>Rotifera</taxon>
        <taxon>Eurotatoria</taxon>
        <taxon>Bdelloidea</taxon>
        <taxon>Adinetida</taxon>
        <taxon>Adinetidae</taxon>
        <taxon>Adineta</taxon>
    </lineage>
</organism>
<reference evidence="2" key="1">
    <citation type="submission" date="2021-02" db="EMBL/GenBank/DDBJ databases">
        <authorList>
            <person name="Nowell W R."/>
        </authorList>
    </citation>
    <scope>NUCLEOTIDE SEQUENCE</scope>
</reference>
<keyword evidence="1" id="KW-1133">Transmembrane helix</keyword>
<feature type="transmembrane region" description="Helical" evidence="1">
    <location>
        <begin position="851"/>
        <end position="875"/>
    </location>
</feature>
<feature type="transmembrane region" description="Helical" evidence="1">
    <location>
        <begin position="51"/>
        <end position="71"/>
    </location>
</feature>
<proteinExistence type="predicted"/>
<evidence type="ECO:0000313" key="2">
    <source>
        <dbReference type="EMBL" id="CAF0920965.1"/>
    </source>
</evidence>
<dbReference type="Proteomes" id="UP000663845">
    <property type="component" value="Unassembled WGS sequence"/>
</dbReference>
<feature type="transmembrane region" description="Helical" evidence="1">
    <location>
        <begin position="1224"/>
        <end position="1245"/>
    </location>
</feature>
<feature type="transmembrane region" description="Helical" evidence="1">
    <location>
        <begin position="942"/>
        <end position="961"/>
    </location>
</feature>
<keyword evidence="1" id="KW-0812">Transmembrane</keyword>
<gene>
    <name evidence="2" type="ORF">JYZ213_LOCUS11608</name>
</gene>
<evidence type="ECO:0000313" key="3">
    <source>
        <dbReference type="Proteomes" id="UP000663845"/>
    </source>
</evidence>
<sequence length="1276" mass="146897">MSNKSPRSSRNCFVAIYSYIIRQACELNLFSSNPFWSPSLNLSEQILSTRLFLFFLSVSLLIVITYTSLIIRTHSNTLEKFTLDDFEQLQARYPTTINVPCTQVSNPYNKFVDLSVSFHPVCTSEFVSDQWISSLFHPNKTYDNVLDFRTFIFAQFQSLALLCQTAMQSVEDGLRTFNSTHLVTGQVFSRPEFNEIIDVVTHNFQNNLLENENRTAKVILLAIAQNGFLSALRTNYFIQSKNFQDSFLIYSELYLRKNSTASCNCRLEENQCTYPAYTFHNSTIIKFDKLSMSEPSAGSKIAGFMAGCLPMESLRQSTLECLYDQSCIDILSLQPDISRPKPLQRSSTRFSPDLTVGSMFDESLFIESWENETSFETYFSLCAPRSLTYTYEGRFHLAAIITISISAFGGLCILWDFVTPAIVKIWYLIKWKKQKKQQEIPLEQINTEQTTVKASPTPKKKAVTSYVRRRIKTFNLFPPDDENDVEEENVGIISTRLYIFLLLFGLIILGFYTSLVKRTQTHTVDFPSLDTYEELRSLHSSLVCSCSRFSMSYGRVMTISPRYHPICTSEFVTKSWLSYFDLSEVNMNTTFFIGRDFRVSGQLFFNNMRDLCRTANETVEHAIRSFQSRRLVTVNLLSRKKFNDQTKTRLKQFEQQTKAYYVNLPELLRSSFHINHLITNSLTSAAFSSIFDNHTSKWMPSFYSQDIYNSSCSCALSSECVRPQGFYLQADSDNLHPKVVIPGLFHGCYTIDSILLSNLGCFFDKKCIKLLLNMYFYDATDLLQSLDIHVRGLEALRKENSRFTPNTTIGTIVSQLFIEDWGTSRNFTSYFDRCLPKQCTYSLVGRFDRTYIIAMMLGFYSGLGAILEIILPHIVRFVRRQWKKRRNASTTIEVYVDSSTDLQNPSLCHKICHYFRSLNLFASEQDPTDEIIKRDEIIATRIYLILLFISLVIVFLYAGPFTEETKTTVINNPTPDKVNEFHSRNISTLSCPCSTAAIAYSRFLSIIPEYHPICSSHYVKSSYLINLVEQKDSISTQIATHYSILASLCQQAQRIVKRAVDSFGARELVSAETMTRTSYLTQTESLLSTFISEIPSDYRRTITLIIRSFGVNHLLNVFTKNWKLEFTDENENYIMKAYPHRFSLSNCSCALSFDCNEQVHENIVSGCFPYDGFRLSKFRNITFGHLNDKLFIEKWKNRSNYSAYFQVCRPLECRYTLPDRNNPFIIATTILGIYGGLICALRLIVSQSLHAYRWSSGRRQKPQQQPEISFINPIAT</sequence>